<feature type="transmembrane region" description="Helical" evidence="1">
    <location>
        <begin position="6"/>
        <end position="25"/>
    </location>
</feature>
<protein>
    <submittedName>
        <fullName evidence="2">Uncharacterized protein</fullName>
    </submittedName>
</protein>
<gene>
    <name evidence="2" type="ORF">RI138_09205</name>
</gene>
<evidence type="ECO:0000313" key="2">
    <source>
        <dbReference type="EMBL" id="WNF27000.1"/>
    </source>
</evidence>
<feature type="transmembrane region" description="Helical" evidence="1">
    <location>
        <begin position="32"/>
        <end position="52"/>
    </location>
</feature>
<dbReference type="Proteomes" id="UP001303236">
    <property type="component" value="Chromosome"/>
</dbReference>
<organism evidence="2 3">
    <name type="scientific">Streptomyces durocortorensis</name>
    <dbReference type="NCBI Taxonomy" id="2811104"/>
    <lineage>
        <taxon>Bacteria</taxon>
        <taxon>Bacillati</taxon>
        <taxon>Actinomycetota</taxon>
        <taxon>Actinomycetes</taxon>
        <taxon>Kitasatosporales</taxon>
        <taxon>Streptomycetaceae</taxon>
        <taxon>Streptomyces</taxon>
    </lineage>
</organism>
<keyword evidence="1" id="KW-1133">Transmembrane helix</keyword>
<sequence>MALPLWVLVALIPEVVLTCSLLRWLPVKRERWMAAMPLPVTVVLALTLRLLAEVSWPTVLATCAGFLWGAVLALAPFRGWVSSWTLPLRGEARLRWPEAALVVVGVVTPLSGKRTDAALEKAFAVRQVVRARGPFPAALGMALLVLPTAAAVVAGWVTR</sequence>
<feature type="transmembrane region" description="Helical" evidence="1">
    <location>
        <begin position="58"/>
        <end position="77"/>
    </location>
</feature>
<keyword evidence="1" id="KW-0812">Transmembrane</keyword>
<proteinExistence type="predicted"/>
<dbReference type="EMBL" id="CP134500">
    <property type="protein sequence ID" value="WNF27000.1"/>
    <property type="molecule type" value="Genomic_DNA"/>
</dbReference>
<keyword evidence="1" id="KW-0472">Membrane</keyword>
<accession>A0ABY9VTV5</accession>
<evidence type="ECO:0000313" key="3">
    <source>
        <dbReference type="Proteomes" id="UP001303236"/>
    </source>
</evidence>
<reference evidence="2 3" key="1">
    <citation type="submission" date="2023-09" db="EMBL/GenBank/DDBJ databases">
        <title>Genome completion map analysis of the actinomycetes C11-1.</title>
        <authorList>
            <person name="Qin P."/>
            <person name="Guan P."/>
        </authorList>
    </citation>
    <scope>NUCLEOTIDE SEQUENCE [LARGE SCALE GENOMIC DNA]</scope>
    <source>
        <strain evidence="2 3">C11-1</strain>
    </source>
</reference>
<name>A0ABY9VTV5_9ACTN</name>
<keyword evidence="3" id="KW-1185">Reference proteome</keyword>
<evidence type="ECO:0000256" key="1">
    <source>
        <dbReference type="SAM" id="Phobius"/>
    </source>
</evidence>
<feature type="transmembrane region" description="Helical" evidence="1">
    <location>
        <begin position="135"/>
        <end position="157"/>
    </location>
</feature>